<dbReference type="GO" id="GO:0004674">
    <property type="term" value="F:protein serine/threonine kinase activity"/>
    <property type="evidence" value="ECO:0007669"/>
    <property type="project" value="TreeGrafter"/>
</dbReference>
<dbReference type="Gene3D" id="1.10.510.10">
    <property type="entry name" value="Transferase(Phosphotransferase) domain 1"/>
    <property type="match status" value="1"/>
</dbReference>
<protein>
    <recommendedName>
        <fullName evidence="1">Protein kinase domain-containing protein</fullName>
    </recommendedName>
</protein>
<dbReference type="EMBL" id="KN823050">
    <property type="protein sequence ID" value="KIO25028.1"/>
    <property type="molecule type" value="Genomic_DNA"/>
</dbReference>
<dbReference type="PROSITE" id="PS50011">
    <property type="entry name" value="PROTEIN_KINASE_DOM"/>
    <property type="match status" value="1"/>
</dbReference>
<proteinExistence type="predicted"/>
<reference evidence="2 3" key="1">
    <citation type="submission" date="2014-04" db="EMBL/GenBank/DDBJ databases">
        <authorList>
            <consortium name="DOE Joint Genome Institute"/>
            <person name="Kuo A."/>
            <person name="Girlanda M."/>
            <person name="Perotto S."/>
            <person name="Kohler A."/>
            <person name="Nagy L.G."/>
            <person name="Floudas D."/>
            <person name="Copeland A."/>
            <person name="Barry K.W."/>
            <person name="Cichocki N."/>
            <person name="Veneault-Fourrey C."/>
            <person name="LaButti K."/>
            <person name="Lindquist E.A."/>
            <person name="Lipzen A."/>
            <person name="Lundell T."/>
            <person name="Morin E."/>
            <person name="Murat C."/>
            <person name="Sun H."/>
            <person name="Tunlid A."/>
            <person name="Henrissat B."/>
            <person name="Grigoriev I.V."/>
            <person name="Hibbett D.S."/>
            <person name="Martin F."/>
            <person name="Nordberg H.P."/>
            <person name="Cantor M.N."/>
            <person name="Hua S.X."/>
        </authorList>
    </citation>
    <scope>NUCLEOTIDE SEQUENCE [LARGE SCALE GENOMIC DNA]</scope>
    <source>
        <strain evidence="2 3">MUT 4182</strain>
    </source>
</reference>
<dbReference type="PANTHER" id="PTHR44329:SF214">
    <property type="entry name" value="PROTEIN KINASE DOMAIN-CONTAINING PROTEIN"/>
    <property type="match status" value="1"/>
</dbReference>
<dbReference type="InterPro" id="IPR001245">
    <property type="entry name" value="Ser-Thr/Tyr_kinase_cat_dom"/>
</dbReference>
<feature type="domain" description="Protein kinase" evidence="1">
    <location>
        <begin position="1"/>
        <end position="246"/>
    </location>
</feature>
<dbReference type="InterPro" id="IPR000719">
    <property type="entry name" value="Prot_kinase_dom"/>
</dbReference>
<gene>
    <name evidence="2" type="ORF">M407DRAFT_76240</name>
</gene>
<reference evidence="3" key="2">
    <citation type="submission" date="2015-01" db="EMBL/GenBank/DDBJ databases">
        <title>Evolutionary Origins and Diversification of the Mycorrhizal Mutualists.</title>
        <authorList>
            <consortium name="DOE Joint Genome Institute"/>
            <consortium name="Mycorrhizal Genomics Consortium"/>
            <person name="Kohler A."/>
            <person name="Kuo A."/>
            <person name="Nagy L.G."/>
            <person name="Floudas D."/>
            <person name="Copeland A."/>
            <person name="Barry K.W."/>
            <person name="Cichocki N."/>
            <person name="Veneault-Fourrey C."/>
            <person name="LaButti K."/>
            <person name="Lindquist E.A."/>
            <person name="Lipzen A."/>
            <person name="Lundell T."/>
            <person name="Morin E."/>
            <person name="Murat C."/>
            <person name="Riley R."/>
            <person name="Ohm R."/>
            <person name="Sun H."/>
            <person name="Tunlid A."/>
            <person name="Henrissat B."/>
            <person name="Grigoriev I.V."/>
            <person name="Hibbett D.S."/>
            <person name="Martin F."/>
        </authorList>
    </citation>
    <scope>NUCLEOTIDE SEQUENCE [LARGE SCALE GENOMIC DNA]</scope>
    <source>
        <strain evidence="3">MUT 4182</strain>
    </source>
</reference>
<evidence type="ECO:0000313" key="2">
    <source>
        <dbReference type="EMBL" id="KIO25028.1"/>
    </source>
</evidence>
<dbReference type="PANTHER" id="PTHR44329">
    <property type="entry name" value="SERINE/THREONINE-PROTEIN KINASE TNNI3K-RELATED"/>
    <property type="match status" value="1"/>
</dbReference>
<dbReference type="Proteomes" id="UP000054248">
    <property type="component" value="Unassembled WGS sequence"/>
</dbReference>
<organism evidence="2 3">
    <name type="scientific">Tulasnella calospora MUT 4182</name>
    <dbReference type="NCBI Taxonomy" id="1051891"/>
    <lineage>
        <taxon>Eukaryota</taxon>
        <taxon>Fungi</taxon>
        <taxon>Dikarya</taxon>
        <taxon>Basidiomycota</taxon>
        <taxon>Agaricomycotina</taxon>
        <taxon>Agaricomycetes</taxon>
        <taxon>Cantharellales</taxon>
        <taxon>Tulasnellaceae</taxon>
        <taxon>Tulasnella</taxon>
    </lineage>
</organism>
<sequence length="263" mass="29501">MKVDAVGGLNWTFLTYHISISNGTQRLKREAFVWSQTSHPNIHPVLGYRLQPQPRLVSLWCRHGNLKDYLRANPGLSRCDKLRLAFQTAFGLEQLHSKTPPICHAGIKPENVLINDRHGPALSDVGLRGVLHDLMGHSGYTSSETAKGPLRYTAAELFAGQNPSLESDVYAFGGLILTVMSGKAPFYGLADQVIVRRVMQDQPPKPAHHPNLPADDPLWTLMRRCWDKKPTARPTMREVLLEVSSLTWSLTQTHTLSRCIWIL</sequence>
<evidence type="ECO:0000313" key="3">
    <source>
        <dbReference type="Proteomes" id="UP000054248"/>
    </source>
</evidence>
<dbReference type="Pfam" id="PF07714">
    <property type="entry name" value="PK_Tyr_Ser-Thr"/>
    <property type="match status" value="1"/>
</dbReference>
<dbReference type="GO" id="GO:0005524">
    <property type="term" value="F:ATP binding"/>
    <property type="evidence" value="ECO:0007669"/>
    <property type="project" value="InterPro"/>
</dbReference>
<keyword evidence="3" id="KW-1185">Reference proteome</keyword>
<dbReference type="HOGENOM" id="CLU_000288_7_18_1"/>
<dbReference type="PIRSF" id="PIRSF000654">
    <property type="entry name" value="Integrin-linked_kinase"/>
    <property type="match status" value="1"/>
</dbReference>
<dbReference type="AlphaFoldDB" id="A0A0C3KU57"/>
<accession>A0A0C3KU57</accession>
<dbReference type="InterPro" id="IPR011009">
    <property type="entry name" value="Kinase-like_dom_sf"/>
</dbReference>
<dbReference type="SUPFAM" id="SSF56112">
    <property type="entry name" value="Protein kinase-like (PK-like)"/>
    <property type="match status" value="1"/>
</dbReference>
<name>A0A0C3KU57_9AGAM</name>
<dbReference type="InterPro" id="IPR051681">
    <property type="entry name" value="Ser/Thr_Kinases-Pseudokinases"/>
</dbReference>
<evidence type="ECO:0000259" key="1">
    <source>
        <dbReference type="PROSITE" id="PS50011"/>
    </source>
</evidence>
<dbReference type="OrthoDB" id="4062651at2759"/>